<dbReference type="InterPro" id="IPR008538">
    <property type="entry name" value="Uma2"/>
</dbReference>
<organism evidence="2">
    <name type="scientific">Planktothricoides sp. SpSt-374</name>
    <dbReference type="NCBI Taxonomy" id="2282167"/>
    <lineage>
        <taxon>Bacteria</taxon>
        <taxon>Bacillati</taxon>
        <taxon>Cyanobacteriota</taxon>
        <taxon>Cyanophyceae</taxon>
        <taxon>Oscillatoriophycideae</taxon>
        <taxon>Oscillatoriales</taxon>
        <taxon>Oscillatoriaceae</taxon>
        <taxon>Planktothricoides</taxon>
    </lineage>
</organism>
<dbReference type="Pfam" id="PF05685">
    <property type="entry name" value="Uma2"/>
    <property type="match status" value="1"/>
</dbReference>
<keyword evidence="2" id="KW-0255">Endonuclease</keyword>
<dbReference type="PANTHER" id="PTHR36558:SF1">
    <property type="entry name" value="RESTRICTION ENDONUCLEASE DOMAIN-CONTAINING PROTEIN-RELATED"/>
    <property type="match status" value="1"/>
</dbReference>
<name>A0A7C3ZHT1_9CYAN</name>
<dbReference type="SUPFAM" id="SSF52980">
    <property type="entry name" value="Restriction endonuclease-like"/>
    <property type="match status" value="1"/>
</dbReference>
<dbReference type="InterPro" id="IPR012296">
    <property type="entry name" value="Nuclease_put_TT1808"/>
</dbReference>
<evidence type="ECO:0000313" key="2">
    <source>
        <dbReference type="EMBL" id="HGF99244.1"/>
    </source>
</evidence>
<dbReference type="EMBL" id="DSPX01000005">
    <property type="protein sequence ID" value="HGF99244.1"/>
    <property type="molecule type" value="Genomic_DNA"/>
</dbReference>
<protein>
    <submittedName>
        <fullName evidence="2">Uma2 family endonuclease</fullName>
    </submittedName>
</protein>
<dbReference type="PANTHER" id="PTHR36558">
    <property type="entry name" value="GLR1098 PROTEIN"/>
    <property type="match status" value="1"/>
</dbReference>
<accession>A0A7C3ZHT1</accession>
<dbReference type="AlphaFoldDB" id="A0A7C3ZHT1"/>
<keyword evidence="2" id="KW-0540">Nuclease</keyword>
<keyword evidence="2" id="KW-0378">Hydrolase</keyword>
<evidence type="ECO:0000259" key="1">
    <source>
        <dbReference type="Pfam" id="PF05685"/>
    </source>
</evidence>
<proteinExistence type="predicted"/>
<dbReference type="Gene3D" id="3.90.1570.10">
    <property type="entry name" value="tt1808, chain A"/>
    <property type="match status" value="1"/>
</dbReference>
<comment type="caution">
    <text evidence="2">The sequence shown here is derived from an EMBL/GenBank/DDBJ whole genome shotgun (WGS) entry which is preliminary data.</text>
</comment>
<dbReference type="CDD" id="cd06260">
    <property type="entry name" value="DUF820-like"/>
    <property type="match status" value="1"/>
</dbReference>
<dbReference type="InterPro" id="IPR011335">
    <property type="entry name" value="Restrct_endonuc-II-like"/>
</dbReference>
<sequence>MLVPTEKRLYTREEYLALEETAAYKNEYHDGEIVPMTGGTTNHNKICLNFCRKFPLNINQQDYDIYAGDVRLWIPQHNRYIYPDVMVIRGNPVYEGKGKTTVTNPLLIVEVLSSSTRNYDKGDKFDFYRSLPEFKEYILIDQTKYYVAQYVKTATNQWVLTEYNGENSVLALAAVEFQITFAELYARVYFDLEEE</sequence>
<feature type="domain" description="Putative restriction endonuclease" evidence="1">
    <location>
        <begin position="13"/>
        <end position="180"/>
    </location>
</feature>
<gene>
    <name evidence="2" type="ORF">ENR15_00840</name>
</gene>
<dbReference type="GO" id="GO:0004519">
    <property type="term" value="F:endonuclease activity"/>
    <property type="evidence" value="ECO:0007669"/>
    <property type="project" value="UniProtKB-KW"/>
</dbReference>
<reference evidence="2" key="1">
    <citation type="journal article" date="2020" name="mSystems">
        <title>Genome- and Community-Level Interaction Insights into Carbon Utilization and Element Cycling Functions of Hydrothermarchaeota in Hydrothermal Sediment.</title>
        <authorList>
            <person name="Zhou Z."/>
            <person name="Liu Y."/>
            <person name="Xu W."/>
            <person name="Pan J."/>
            <person name="Luo Z.H."/>
            <person name="Li M."/>
        </authorList>
    </citation>
    <scope>NUCLEOTIDE SEQUENCE [LARGE SCALE GENOMIC DNA]</scope>
    <source>
        <strain evidence="2">SpSt-374</strain>
    </source>
</reference>